<dbReference type="PRINTS" id="PR00502">
    <property type="entry name" value="NUDIXFAMILY"/>
</dbReference>
<dbReference type="AlphaFoldDB" id="A0A090IXK9"/>
<dbReference type="RefSeq" id="WP_034771901.1">
    <property type="nucleotide sequence ID" value="NZ_CCRF01000072.1"/>
</dbReference>
<gene>
    <name evidence="8" type="ORF">BT1A1_2609</name>
</gene>
<dbReference type="NCBIfam" id="TIGR02705">
    <property type="entry name" value="nudix_YtkD"/>
    <property type="match status" value="1"/>
</dbReference>
<keyword evidence="5" id="KW-0460">Magnesium</keyword>
<dbReference type="InterPro" id="IPR014078">
    <property type="entry name" value="Nudix_YtkD"/>
</dbReference>
<reference evidence="8 9" key="1">
    <citation type="submission" date="2014-07" db="EMBL/GenBank/DDBJ databases">
        <authorList>
            <person name="Wibberg Daniel"/>
        </authorList>
    </citation>
    <scope>NUCLEOTIDE SEQUENCE [LARGE SCALE GENOMIC DNA]</scope>
</reference>
<dbReference type="GO" id="GO:0016818">
    <property type="term" value="F:hydrolase activity, acting on acid anhydrides, in phosphorus-containing anhydrides"/>
    <property type="evidence" value="ECO:0007669"/>
    <property type="project" value="TreeGrafter"/>
</dbReference>
<sequence>MKTFQDVNGNTVHLSFSKKAFAMEPKHVLIICRYKNQWLFTRHKKRGLEFPGGKVEPGETPEDAAIREVKEETGAIIDSLLYIGQYEVIGSNEHFVKNVYYAKTKSMEKYDQYFETDGPVLSSASLTPESLTDEYSFIMKDEVIQSCIAFIKENHVL</sequence>
<protein>
    <submittedName>
        <fullName evidence="8">Nucleoside triphosphatase YtkD</fullName>
    </submittedName>
</protein>
<comment type="cofactor">
    <cofactor evidence="1">
        <name>Mg(2+)</name>
        <dbReference type="ChEBI" id="CHEBI:18420"/>
    </cofactor>
</comment>
<dbReference type="InterPro" id="IPR015797">
    <property type="entry name" value="NUDIX_hydrolase-like_dom_sf"/>
</dbReference>
<evidence type="ECO:0000256" key="3">
    <source>
        <dbReference type="ARBA" id="ARBA00022723"/>
    </source>
</evidence>
<dbReference type="CDD" id="cd04665">
    <property type="entry name" value="NUDIX_RppH"/>
    <property type="match status" value="1"/>
</dbReference>
<dbReference type="InterPro" id="IPR000086">
    <property type="entry name" value="NUDIX_hydrolase_dom"/>
</dbReference>
<dbReference type="PANTHER" id="PTHR43758">
    <property type="entry name" value="7,8-DIHYDRO-8-OXOGUANINE TRIPHOSPHATASE"/>
    <property type="match status" value="1"/>
</dbReference>
<dbReference type="InterPro" id="IPR020084">
    <property type="entry name" value="NUDIX_hydrolase_CS"/>
</dbReference>
<evidence type="ECO:0000259" key="7">
    <source>
        <dbReference type="PROSITE" id="PS51462"/>
    </source>
</evidence>
<evidence type="ECO:0000256" key="2">
    <source>
        <dbReference type="ARBA" id="ARBA00005582"/>
    </source>
</evidence>
<name>A0A090IXK9_9BACI</name>
<keyword evidence="9" id="KW-1185">Reference proteome</keyword>
<keyword evidence="3" id="KW-0479">Metal-binding</keyword>
<keyword evidence="4 6" id="KW-0378">Hydrolase</keyword>
<dbReference type="SUPFAM" id="SSF55811">
    <property type="entry name" value="Nudix"/>
    <property type="match status" value="1"/>
</dbReference>
<dbReference type="PROSITE" id="PS00893">
    <property type="entry name" value="NUDIX_BOX"/>
    <property type="match status" value="1"/>
</dbReference>
<evidence type="ECO:0000256" key="6">
    <source>
        <dbReference type="RuleBase" id="RU003476"/>
    </source>
</evidence>
<dbReference type="Proteomes" id="UP000040576">
    <property type="component" value="Unassembled WGS sequence"/>
</dbReference>
<dbReference type="PROSITE" id="PS51462">
    <property type="entry name" value="NUDIX"/>
    <property type="match status" value="1"/>
</dbReference>
<organism evidence="8 9">
    <name type="scientific">Caldibacillus thermoamylovorans</name>
    <dbReference type="NCBI Taxonomy" id="35841"/>
    <lineage>
        <taxon>Bacteria</taxon>
        <taxon>Bacillati</taxon>
        <taxon>Bacillota</taxon>
        <taxon>Bacilli</taxon>
        <taxon>Bacillales</taxon>
        <taxon>Bacillaceae</taxon>
        <taxon>Caldibacillus</taxon>
    </lineage>
</organism>
<dbReference type="InterPro" id="IPR020476">
    <property type="entry name" value="Nudix_hydrolase"/>
</dbReference>
<evidence type="ECO:0000256" key="4">
    <source>
        <dbReference type="ARBA" id="ARBA00022801"/>
    </source>
</evidence>
<proteinExistence type="inferred from homology"/>
<feature type="domain" description="Nudix hydrolase" evidence="7">
    <location>
        <begin position="11"/>
        <end position="157"/>
    </location>
</feature>
<dbReference type="EMBL" id="CCRF01000072">
    <property type="protein sequence ID" value="CEE02427.1"/>
    <property type="molecule type" value="Genomic_DNA"/>
</dbReference>
<dbReference type="Pfam" id="PF00293">
    <property type="entry name" value="NUDIX"/>
    <property type="match status" value="1"/>
</dbReference>
<dbReference type="GO" id="GO:0046872">
    <property type="term" value="F:metal ion binding"/>
    <property type="evidence" value="ECO:0007669"/>
    <property type="project" value="UniProtKB-KW"/>
</dbReference>
<evidence type="ECO:0000256" key="1">
    <source>
        <dbReference type="ARBA" id="ARBA00001946"/>
    </source>
</evidence>
<dbReference type="Gene3D" id="3.90.79.10">
    <property type="entry name" value="Nucleoside Triphosphate Pyrophosphohydrolase"/>
    <property type="match status" value="1"/>
</dbReference>
<dbReference type="GO" id="GO:0005737">
    <property type="term" value="C:cytoplasm"/>
    <property type="evidence" value="ECO:0007669"/>
    <property type="project" value="TreeGrafter"/>
</dbReference>
<evidence type="ECO:0000313" key="8">
    <source>
        <dbReference type="EMBL" id="CEE02427.1"/>
    </source>
</evidence>
<comment type="similarity">
    <text evidence="2 6">Belongs to the Nudix hydrolase family.</text>
</comment>
<accession>A0A090IXK9</accession>
<evidence type="ECO:0000256" key="5">
    <source>
        <dbReference type="ARBA" id="ARBA00022842"/>
    </source>
</evidence>
<evidence type="ECO:0000313" key="9">
    <source>
        <dbReference type="Proteomes" id="UP000040576"/>
    </source>
</evidence>
<dbReference type="PANTHER" id="PTHR43758:SF8">
    <property type="entry name" value="8-OXO-DGTP DIPHOSPHATASE YTKD-RELATED"/>
    <property type="match status" value="1"/>
</dbReference>